<dbReference type="GO" id="GO:0006265">
    <property type="term" value="P:DNA topological change"/>
    <property type="evidence" value="ECO:0007669"/>
    <property type="project" value="UniProtKB-UniRule"/>
</dbReference>
<dbReference type="GO" id="GO:0005524">
    <property type="term" value="F:ATP binding"/>
    <property type="evidence" value="ECO:0007669"/>
    <property type="project" value="InterPro"/>
</dbReference>
<evidence type="ECO:0000256" key="6">
    <source>
        <dbReference type="PROSITE-ProRule" id="PRU01384"/>
    </source>
</evidence>
<dbReference type="STRING" id="1678841.TBC1_12584"/>
<dbReference type="Gene3D" id="3.30.1360.40">
    <property type="match status" value="1"/>
</dbReference>
<evidence type="ECO:0000256" key="7">
    <source>
        <dbReference type="SAM" id="MobiDB-lite"/>
    </source>
</evidence>
<dbReference type="Proteomes" id="UP000053091">
    <property type="component" value="Unassembled WGS sequence"/>
</dbReference>
<dbReference type="SUPFAM" id="SSF56719">
    <property type="entry name" value="Type II DNA topoisomerase"/>
    <property type="match status" value="1"/>
</dbReference>
<feature type="region of interest" description="Disordered" evidence="7">
    <location>
        <begin position="1"/>
        <end position="22"/>
    </location>
</feature>
<dbReference type="InterPro" id="IPR013758">
    <property type="entry name" value="Topo_IIA_A/C_ab"/>
</dbReference>
<feature type="compositionally biased region" description="Basic and acidic residues" evidence="7">
    <location>
        <begin position="865"/>
        <end position="881"/>
    </location>
</feature>
<dbReference type="InterPro" id="IPR002205">
    <property type="entry name" value="Topo_IIA_dom_A"/>
</dbReference>
<dbReference type="GO" id="GO:0003677">
    <property type="term" value="F:DNA binding"/>
    <property type="evidence" value="ECO:0007669"/>
    <property type="project" value="UniProtKB-UniRule"/>
</dbReference>
<dbReference type="InterPro" id="IPR050220">
    <property type="entry name" value="Type_II_DNA_Topoisomerases"/>
</dbReference>
<proteinExistence type="inferred from homology"/>
<reference evidence="9" key="1">
    <citation type="journal article" date="2015" name="Genome Announc.">
        <title>Draft Genome Sequence of Bacteroidales Strain TBC1, a Novel Isolate from a Methanogenic Wastewater Treatment System.</title>
        <authorList>
            <person name="Tourlousse D.M."/>
            <person name="Matsuura N."/>
            <person name="Sun L."/>
            <person name="Toyonaga M."/>
            <person name="Kuroda K."/>
            <person name="Ohashi A."/>
            <person name="Cruz R."/>
            <person name="Yamaguchi T."/>
            <person name="Sekiguchi Y."/>
        </authorList>
    </citation>
    <scope>NUCLEOTIDE SEQUENCE [LARGE SCALE GENOMIC DNA]</scope>
    <source>
        <strain evidence="9">TBC1</strain>
    </source>
</reference>
<dbReference type="Pfam" id="PF00521">
    <property type="entry name" value="DNA_topoisoIV"/>
    <property type="match status" value="1"/>
</dbReference>
<dbReference type="AlphaFoldDB" id="A0A0S7BV14"/>
<evidence type="ECO:0000256" key="1">
    <source>
        <dbReference type="ARBA" id="ARBA00000185"/>
    </source>
</evidence>
<evidence type="ECO:0000256" key="2">
    <source>
        <dbReference type="ARBA" id="ARBA00008263"/>
    </source>
</evidence>
<dbReference type="OrthoDB" id="9806486at2"/>
<protein>
    <submittedName>
        <fullName evidence="9">DNA gyrase</fullName>
    </submittedName>
</protein>
<dbReference type="PANTHER" id="PTHR43493:SF5">
    <property type="entry name" value="DNA GYRASE SUBUNIT A, CHLOROPLASTIC_MITOCHONDRIAL"/>
    <property type="match status" value="1"/>
</dbReference>
<evidence type="ECO:0000256" key="3">
    <source>
        <dbReference type="ARBA" id="ARBA00023029"/>
    </source>
</evidence>
<sequence>MEENSLNNGSEEFQPEEIPEVQSGADPAEMHKTVHLSGMYENWFLDYASYVILERAVPEIIDGLKPVQRRLLHAMDELDDGRYNKVANIIGHTMKYHPHGDASIGDALVQLGQKDLLIDTQGNWGNIHTGDSAAAPRYIEARLSKFALEVVFNPKTTKWKLSYDGRNKEPVTLPVKFPLLLAQGVEGIAVGLASKILPHNFIELIDSSIKILQGKDFELLPDFPTGGLADCSRYNDGLRGGKVRLRAKVSQYDKKTLIISELPFGVTTESLIDSIINANEKGKIKIRKIDDNTAQNVEILIHLVPGISPDTTIDALYAFTDCEISISPNNCVISDGKPRFLGVKQILIESTEKTVELLKMELEIRRQELLESLLYASLERIFIENRIYRDIEECTSWDDVIKTIDKGLEPYKPQFYREITIDDILRLTEIKIKRISKFNAFKADELINNLNDEKAQVEHYLANLTEYAIEYFKNIRRKFGKGRERRTELRSFDNIEAVMVAAATQKLYVNRAEGFAGTGLKKDEYVCDCSDIDDIIAFREDGTFIVTKVAEKVFVGEHIIHIDVFRKNDERTIYNLIYQDGKNGAAYVKRFAVVGITRDKEYSLTKGTAGSKVLYFTANPNGEAELVKVNLKPRPKLKKPVFDFDFSELAIKGRNSQGNILTKYAVKKISQAEAGISTLGARDIWFDDSIRRLNTEGRGRLMGAFSGDDKILAITQSGHYRLFNFDLANHFDEDLLIIEKFNPEKPVSVVYFNGEKQFYYLKRFLVEPSDKKTDFLGEEPETKLVSVSTDWLPRFNIVFDDKLNNKVIDNMEIEAAGFIDVKSYRAKGKRLTTHAVKKINQLDPLPYIPAEEMASTVPPVTDEGQETRDIELPPRERKAPPDEDAIQMTIDF</sequence>
<dbReference type="Gene3D" id="3.90.199.10">
    <property type="entry name" value="Topoisomerase II, domain 5"/>
    <property type="match status" value="1"/>
</dbReference>
<dbReference type="GO" id="GO:0005737">
    <property type="term" value="C:cytoplasm"/>
    <property type="evidence" value="ECO:0007669"/>
    <property type="project" value="TreeGrafter"/>
</dbReference>
<accession>A0A0S7BV14</accession>
<dbReference type="RefSeq" id="WP_082189654.1">
    <property type="nucleotide sequence ID" value="NZ_DF968183.1"/>
</dbReference>
<comment type="catalytic activity">
    <reaction evidence="1 6">
        <text>ATP-dependent breakage, passage and rejoining of double-stranded DNA.</text>
        <dbReference type="EC" id="5.6.2.2"/>
    </reaction>
</comment>
<dbReference type="PATRIC" id="fig|1678841.3.peg.3309"/>
<dbReference type="GO" id="GO:0003918">
    <property type="term" value="F:DNA topoisomerase type II (double strand cut, ATP-hydrolyzing) activity"/>
    <property type="evidence" value="ECO:0007669"/>
    <property type="project" value="UniProtKB-EC"/>
</dbReference>
<keyword evidence="10" id="KW-1185">Reference proteome</keyword>
<name>A0A0S7BV14_9BACT</name>
<dbReference type="SMART" id="SM00434">
    <property type="entry name" value="TOP4c"/>
    <property type="match status" value="1"/>
</dbReference>
<feature type="compositionally biased region" description="Polar residues" evidence="7">
    <location>
        <begin position="1"/>
        <end position="11"/>
    </location>
</feature>
<keyword evidence="5 6" id="KW-0413">Isomerase</keyword>
<evidence type="ECO:0000256" key="4">
    <source>
        <dbReference type="ARBA" id="ARBA00023125"/>
    </source>
</evidence>
<organism evidence="9">
    <name type="scientific">Lentimicrobium saccharophilum</name>
    <dbReference type="NCBI Taxonomy" id="1678841"/>
    <lineage>
        <taxon>Bacteria</taxon>
        <taxon>Pseudomonadati</taxon>
        <taxon>Bacteroidota</taxon>
        <taxon>Bacteroidia</taxon>
        <taxon>Bacteroidales</taxon>
        <taxon>Lentimicrobiaceae</taxon>
        <taxon>Lentimicrobium</taxon>
    </lineage>
</organism>
<comment type="similarity">
    <text evidence="2">Belongs to the type II topoisomerase GyrA/ParC subunit family.</text>
</comment>
<feature type="domain" description="Topo IIA-type catalytic" evidence="8">
    <location>
        <begin position="57"/>
        <end position="500"/>
    </location>
</feature>
<dbReference type="Gene3D" id="1.10.268.10">
    <property type="entry name" value="Topoisomerase, domain 3"/>
    <property type="match status" value="1"/>
</dbReference>
<evidence type="ECO:0000313" key="9">
    <source>
        <dbReference type="EMBL" id="GAP44773.1"/>
    </source>
</evidence>
<evidence type="ECO:0000259" key="8">
    <source>
        <dbReference type="PROSITE" id="PS52040"/>
    </source>
</evidence>
<dbReference type="PROSITE" id="PS52040">
    <property type="entry name" value="TOPO_IIA"/>
    <property type="match status" value="1"/>
</dbReference>
<dbReference type="NCBIfam" id="NF007209">
    <property type="entry name" value="PRK09631.1"/>
    <property type="match status" value="1"/>
</dbReference>
<dbReference type="InterPro" id="IPR013757">
    <property type="entry name" value="Topo_IIA_A_a_sf"/>
</dbReference>
<evidence type="ECO:0000256" key="5">
    <source>
        <dbReference type="ARBA" id="ARBA00023235"/>
    </source>
</evidence>
<feature type="region of interest" description="Disordered" evidence="7">
    <location>
        <begin position="857"/>
        <end position="892"/>
    </location>
</feature>
<dbReference type="InterPro" id="IPR013760">
    <property type="entry name" value="Topo_IIA-like_dom_sf"/>
</dbReference>
<dbReference type="EMBL" id="DF968183">
    <property type="protein sequence ID" value="GAP44773.1"/>
    <property type="molecule type" value="Genomic_DNA"/>
</dbReference>
<dbReference type="PANTHER" id="PTHR43493">
    <property type="entry name" value="DNA GYRASE/TOPOISOMERASE SUBUNIT A"/>
    <property type="match status" value="1"/>
</dbReference>
<feature type="active site" description="O-(5'-phospho-DNA)-tyrosine intermediate" evidence="6">
    <location>
        <position position="138"/>
    </location>
</feature>
<gene>
    <name evidence="9" type="ORF">TBC1_12584</name>
</gene>
<dbReference type="GO" id="GO:0009330">
    <property type="term" value="C:DNA topoisomerase type II (double strand cut, ATP-hydrolyzing) complex"/>
    <property type="evidence" value="ECO:0007669"/>
    <property type="project" value="TreeGrafter"/>
</dbReference>
<evidence type="ECO:0000313" key="10">
    <source>
        <dbReference type="Proteomes" id="UP000053091"/>
    </source>
</evidence>
<keyword evidence="4 6" id="KW-0238">DNA-binding</keyword>
<keyword evidence="3 6" id="KW-0799">Topoisomerase</keyword>
<dbReference type="NCBIfam" id="NF009397">
    <property type="entry name" value="PRK12758.1"/>
    <property type="match status" value="1"/>
</dbReference>